<dbReference type="PANTHER" id="PTHR34220">
    <property type="entry name" value="SENSOR HISTIDINE KINASE YPDA"/>
    <property type="match status" value="1"/>
</dbReference>
<comment type="subcellular location">
    <subcellularLocation>
        <location evidence="2">Membrane</location>
    </subcellularLocation>
</comment>
<dbReference type="Gene3D" id="6.10.340.10">
    <property type="match status" value="1"/>
</dbReference>
<proteinExistence type="predicted"/>
<organism evidence="11 12">
    <name type="scientific">Candidatus Fimimorpha faecalis</name>
    <dbReference type="NCBI Taxonomy" id="2840824"/>
    <lineage>
        <taxon>Bacteria</taxon>
        <taxon>Bacillati</taxon>
        <taxon>Bacillota</taxon>
        <taxon>Clostridia</taxon>
        <taxon>Eubacteriales</taxon>
        <taxon>Candidatus Fimimorpha</taxon>
    </lineage>
</organism>
<dbReference type="EC" id="2.7.13.3" evidence="3"/>
<evidence type="ECO:0000256" key="3">
    <source>
        <dbReference type="ARBA" id="ARBA00012438"/>
    </source>
</evidence>
<reference evidence="11" key="1">
    <citation type="submission" date="2020-10" db="EMBL/GenBank/DDBJ databases">
        <authorList>
            <person name="Gilroy R."/>
        </authorList>
    </citation>
    <scope>NUCLEOTIDE SEQUENCE</scope>
    <source>
        <strain evidence="11">ChiW13-3771</strain>
    </source>
</reference>
<feature type="transmembrane region" description="Helical" evidence="8">
    <location>
        <begin position="20"/>
        <end position="38"/>
    </location>
</feature>
<feature type="domain" description="HAMP" evidence="10">
    <location>
        <begin position="305"/>
        <end position="357"/>
    </location>
</feature>
<evidence type="ECO:0000256" key="8">
    <source>
        <dbReference type="SAM" id="Phobius"/>
    </source>
</evidence>
<evidence type="ECO:0000256" key="1">
    <source>
        <dbReference type="ARBA" id="ARBA00000085"/>
    </source>
</evidence>
<dbReference type="GO" id="GO:0016020">
    <property type="term" value="C:membrane"/>
    <property type="evidence" value="ECO:0007669"/>
    <property type="project" value="UniProtKB-SubCell"/>
</dbReference>
<keyword evidence="8" id="KW-0472">Membrane</keyword>
<evidence type="ECO:0000259" key="9">
    <source>
        <dbReference type="PROSITE" id="PS50109"/>
    </source>
</evidence>
<keyword evidence="6 11" id="KW-0418">Kinase</keyword>
<dbReference type="InterPro" id="IPR003594">
    <property type="entry name" value="HATPase_dom"/>
</dbReference>
<keyword evidence="4" id="KW-0597">Phosphoprotein</keyword>
<dbReference type="SMART" id="SM00304">
    <property type="entry name" value="HAMP"/>
    <property type="match status" value="1"/>
</dbReference>
<keyword evidence="5" id="KW-0808">Transferase</keyword>
<dbReference type="PRINTS" id="PR00344">
    <property type="entry name" value="BCTRLSENSOR"/>
</dbReference>
<comment type="catalytic activity">
    <reaction evidence="1">
        <text>ATP + protein L-histidine = ADP + protein N-phospho-L-histidine.</text>
        <dbReference type="EC" id="2.7.13.3"/>
    </reaction>
</comment>
<dbReference type="InterPro" id="IPR010559">
    <property type="entry name" value="Sig_transdc_His_kin_internal"/>
</dbReference>
<comment type="caution">
    <text evidence="11">The sequence shown here is derived from an EMBL/GenBank/DDBJ whole genome shotgun (WGS) entry which is preliminary data.</text>
</comment>
<dbReference type="Pfam" id="PF06580">
    <property type="entry name" value="His_kinase"/>
    <property type="match status" value="1"/>
</dbReference>
<evidence type="ECO:0000313" key="12">
    <source>
        <dbReference type="Proteomes" id="UP000824201"/>
    </source>
</evidence>
<feature type="domain" description="Histidine kinase" evidence="9">
    <location>
        <begin position="468"/>
        <end position="566"/>
    </location>
</feature>
<dbReference type="Proteomes" id="UP000824201">
    <property type="component" value="Unassembled WGS sequence"/>
</dbReference>
<dbReference type="EMBL" id="DVHN01000138">
    <property type="protein sequence ID" value="HIR89392.1"/>
    <property type="molecule type" value="Genomic_DNA"/>
</dbReference>
<dbReference type="Pfam" id="PF00672">
    <property type="entry name" value="HAMP"/>
    <property type="match status" value="1"/>
</dbReference>
<evidence type="ECO:0000256" key="4">
    <source>
        <dbReference type="ARBA" id="ARBA00022553"/>
    </source>
</evidence>
<dbReference type="PANTHER" id="PTHR34220:SF7">
    <property type="entry name" value="SENSOR HISTIDINE KINASE YPDA"/>
    <property type="match status" value="1"/>
</dbReference>
<evidence type="ECO:0000259" key="10">
    <source>
        <dbReference type="PROSITE" id="PS50885"/>
    </source>
</evidence>
<dbReference type="Gene3D" id="3.30.565.10">
    <property type="entry name" value="Histidine kinase-like ATPase, C-terminal domain"/>
    <property type="match status" value="1"/>
</dbReference>
<evidence type="ECO:0000256" key="5">
    <source>
        <dbReference type="ARBA" id="ARBA00022679"/>
    </source>
</evidence>
<dbReference type="SMART" id="SM00387">
    <property type="entry name" value="HATPase_c"/>
    <property type="match status" value="1"/>
</dbReference>
<keyword evidence="8" id="KW-1133">Transmembrane helix</keyword>
<accession>A0A9D1EFE7</accession>
<dbReference type="CDD" id="cd06225">
    <property type="entry name" value="HAMP"/>
    <property type="match status" value="1"/>
</dbReference>
<gene>
    <name evidence="11" type="ORF">IAC96_10605</name>
</gene>
<reference evidence="11" key="2">
    <citation type="journal article" date="2021" name="PeerJ">
        <title>Extensive microbial diversity within the chicken gut microbiome revealed by metagenomics and culture.</title>
        <authorList>
            <person name="Gilroy R."/>
            <person name="Ravi A."/>
            <person name="Getino M."/>
            <person name="Pursley I."/>
            <person name="Horton D.L."/>
            <person name="Alikhan N.F."/>
            <person name="Baker D."/>
            <person name="Gharbi K."/>
            <person name="Hall N."/>
            <person name="Watson M."/>
            <person name="Adriaenssens E.M."/>
            <person name="Foster-Nyarko E."/>
            <person name="Jarju S."/>
            <person name="Secka A."/>
            <person name="Antonio M."/>
            <person name="Oren A."/>
            <person name="Chaudhuri R.R."/>
            <person name="La Ragione R."/>
            <person name="Hildebrand F."/>
            <person name="Pallen M.J."/>
        </authorList>
    </citation>
    <scope>NUCLEOTIDE SEQUENCE</scope>
    <source>
        <strain evidence="11">ChiW13-3771</strain>
    </source>
</reference>
<dbReference type="InterPro" id="IPR050640">
    <property type="entry name" value="Bact_2-comp_sensor_kinase"/>
</dbReference>
<evidence type="ECO:0000256" key="6">
    <source>
        <dbReference type="ARBA" id="ARBA00022777"/>
    </source>
</evidence>
<evidence type="ECO:0000256" key="7">
    <source>
        <dbReference type="ARBA" id="ARBA00023012"/>
    </source>
</evidence>
<dbReference type="InterPro" id="IPR003660">
    <property type="entry name" value="HAMP_dom"/>
</dbReference>
<keyword evidence="8" id="KW-0812">Transmembrane</keyword>
<dbReference type="Pfam" id="PF02518">
    <property type="entry name" value="HATPase_c"/>
    <property type="match status" value="1"/>
</dbReference>
<sequence length="566" mass="66280">MKQIIKFFRDQKLRNKLIAIYFCVGLLPLVIIGVFNFTQLSKLLLQQEETRMRDYMEQQLSTMDSDIQIYNNLCNYISFNQTVVRILEKNYESSYEMYSDFQSLLDPLVASMEYFHGSVDQITLYTDNQIIKYGTTIAPLDEIVEESWYDIVIADNEIHWFCNQKEQKLFLARVIPTIKQGISQNVIYVEINYEKFFEELTKMSDSNYGLFLVGNYNQILYEHQEFEEKYEVMKVSADEFLNKKDNEDFPYFIVNNRLEQTGWRLYVYRPEIMIQYSTFPVVMISVIIAAIAAVFSILMLIILIRLLVRGIVQLKDTMRKVEEGNLQIQLESESNDEIGELIRGFNKMISKINELIEQVYEGQIRQKDYEMKALQAQINPHFLYNSLSLINWKAIETGEEDISKITLALSSFYRTALNKGNNVLTFGEEIENLRSYLEIQLMMHDYEFDVEIHVEEEVKQYKTLNLILQPMIENAIEHGIDLKMDGRGKITVDLYREGTEIVLKVADNGVGMEEEAIKTILTKQSRGYGLRNVNERIKLYYGEEYHLVITSKIGEGTQITLRVPTI</sequence>
<protein>
    <recommendedName>
        <fullName evidence="3">histidine kinase</fullName>
        <ecNumber evidence="3">2.7.13.3</ecNumber>
    </recommendedName>
</protein>
<evidence type="ECO:0000313" key="11">
    <source>
        <dbReference type="EMBL" id="HIR89392.1"/>
    </source>
</evidence>
<dbReference type="SUPFAM" id="SSF158472">
    <property type="entry name" value="HAMP domain-like"/>
    <property type="match status" value="1"/>
</dbReference>
<evidence type="ECO:0000256" key="2">
    <source>
        <dbReference type="ARBA" id="ARBA00004370"/>
    </source>
</evidence>
<dbReference type="AlphaFoldDB" id="A0A9D1EFE7"/>
<dbReference type="InterPro" id="IPR005467">
    <property type="entry name" value="His_kinase_dom"/>
</dbReference>
<name>A0A9D1EFE7_9FIRM</name>
<dbReference type="InterPro" id="IPR004358">
    <property type="entry name" value="Sig_transdc_His_kin-like_C"/>
</dbReference>
<feature type="transmembrane region" description="Helical" evidence="8">
    <location>
        <begin position="279"/>
        <end position="308"/>
    </location>
</feature>
<dbReference type="InterPro" id="IPR036890">
    <property type="entry name" value="HATPase_C_sf"/>
</dbReference>
<dbReference type="SUPFAM" id="SSF55874">
    <property type="entry name" value="ATPase domain of HSP90 chaperone/DNA topoisomerase II/histidine kinase"/>
    <property type="match status" value="1"/>
</dbReference>
<dbReference type="PROSITE" id="PS50109">
    <property type="entry name" value="HIS_KIN"/>
    <property type="match status" value="1"/>
</dbReference>
<keyword evidence="7" id="KW-0902">Two-component regulatory system</keyword>
<dbReference type="PROSITE" id="PS50885">
    <property type="entry name" value="HAMP"/>
    <property type="match status" value="1"/>
</dbReference>
<dbReference type="GO" id="GO:0000155">
    <property type="term" value="F:phosphorelay sensor kinase activity"/>
    <property type="evidence" value="ECO:0007669"/>
    <property type="project" value="InterPro"/>
</dbReference>